<dbReference type="PATRIC" id="fig|106592.7.peg.2290"/>
<reference evidence="4" key="1">
    <citation type="submission" date="2015-07" db="EMBL/GenBank/DDBJ databases">
        <title>Whole genome sequence of an Ensifer adhaerens strain isolated from a cave pool in the Wind Cave National Park.</title>
        <authorList>
            <person name="Eng W.W.H."/>
            <person name="Gan H.M."/>
            <person name="Barton H.A."/>
            <person name="Savka M.A."/>
        </authorList>
    </citation>
    <scope>NUCLEOTIDE SEQUENCE [LARGE SCALE GENOMIC DNA]</scope>
    <source>
        <strain evidence="4">SD006</strain>
    </source>
</reference>
<evidence type="ECO:0000313" key="4">
    <source>
        <dbReference type="Proteomes" id="UP000037425"/>
    </source>
</evidence>
<dbReference type="Proteomes" id="UP000037425">
    <property type="component" value="Unassembled WGS sequence"/>
</dbReference>
<gene>
    <name evidence="3" type="ORF">AC244_22165</name>
</gene>
<evidence type="ECO:0000313" key="3">
    <source>
        <dbReference type="EMBL" id="KOF15704.1"/>
    </source>
</evidence>
<feature type="signal peptide" evidence="2">
    <location>
        <begin position="1"/>
        <end position="20"/>
    </location>
</feature>
<evidence type="ECO:0000256" key="2">
    <source>
        <dbReference type="SAM" id="SignalP"/>
    </source>
</evidence>
<evidence type="ECO:0000256" key="1">
    <source>
        <dbReference type="SAM" id="MobiDB-lite"/>
    </source>
</evidence>
<name>A0A0L8BMB6_ENSAD</name>
<dbReference type="RefSeq" id="WP_053250978.1">
    <property type="nucleotide sequence ID" value="NZ_LGAP01000017.1"/>
</dbReference>
<sequence length="79" mass="8046">MFTRISIALLLALAPATALASQCPTMMAAIDAALPTASLSDADKAKVAELRKKGEEQHSAGDHAGSEASLGEAKKLLGI</sequence>
<proteinExistence type="predicted"/>
<dbReference type="AlphaFoldDB" id="A0A0L8BMB6"/>
<comment type="caution">
    <text evidence="3">The sequence shown here is derived from an EMBL/GenBank/DDBJ whole genome shotgun (WGS) entry which is preliminary data.</text>
</comment>
<feature type="region of interest" description="Disordered" evidence="1">
    <location>
        <begin position="49"/>
        <end position="79"/>
    </location>
</feature>
<accession>A0A0L8BMB6</accession>
<dbReference type="EMBL" id="LGAP01000017">
    <property type="protein sequence ID" value="KOF15704.1"/>
    <property type="molecule type" value="Genomic_DNA"/>
</dbReference>
<dbReference type="OrthoDB" id="8480939at2"/>
<protein>
    <submittedName>
        <fullName evidence="3">Uncharacterized protein</fullName>
    </submittedName>
</protein>
<keyword evidence="2" id="KW-0732">Signal</keyword>
<feature type="compositionally biased region" description="Basic and acidic residues" evidence="1">
    <location>
        <begin position="49"/>
        <end position="65"/>
    </location>
</feature>
<feature type="chain" id="PRO_5005581262" evidence="2">
    <location>
        <begin position="21"/>
        <end position="79"/>
    </location>
</feature>
<organism evidence="3 4">
    <name type="scientific">Ensifer adhaerens</name>
    <name type="common">Sinorhizobium morelense</name>
    <dbReference type="NCBI Taxonomy" id="106592"/>
    <lineage>
        <taxon>Bacteria</taxon>
        <taxon>Pseudomonadati</taxon>
        <taxon>Pseudomonadota</taxon>
        <taxon>Alphaproteobacteria</taxon>
        <taxon>Hyphomicrobiales</taxon>
        <taxon>Rhizobiaceae</taxon>
        <taxon>Sinorhizobium/Ensifer group</taxon>
        <taxon>Ensifer</taxon>
    </lineage>
</organism>